<sequence length="89" mass="10108">MILVALGIRTHSSIEEVNQAYEKLSSKWNSGVEVPSTIDFIKHRGKVFRKFIMFSNLQFHSPSSYPRHSKADPAFVISMESMNAITSFT</sequence>
<protein>
    <recommendedName>
        <fullName evidence="3">J domain-containing protein</fullName>
    </recommendedName>
</protein>
<dbReference type="EMBL" id="JACEIK010003142">
    <property type="protein sequence ID" value="MCD9640525.1"/>
    <property type="molecule type" value="Genomic_DNA"/>
</dbReference>
<name>A0ABS8V2A8_DATST</name>
<dbReference type="Proteomes" id="UP000823775">
    <property type="component" value="Unassembled WGS sequence"/>
</dbReference>
<gene>
    <name evidence="1" type="ORF">HAX54_025879</name>
</gene>
<organism evidence="1 2">
    <name type="scientific">Datura stramonium</name>
    <name type="common">Jimsonweed</name>
    <name type="synonym">Common thornapple</name>
    <dbReference type="NCBI Taxonomy" id="4076"/>
    <lineage>
        <taxon>Eukaryota</taxon>
        <taxon>Viridiplantae</taxon>
        <taxon>Streptophyta</taxon>
        <taxon>Embryophyta</taxon>
        <taxon>Tracheophyta</taxon>
        <taxon>Spermatophyta</taxon>
        <taxon>Magnoliopsida</taxon>
        <taxon>eudicotyledons</taxon>
        <taxon>Gunneridae</taxon>
        <taxon>Pentapetalae</taxon>
        <taxon>asterids</taxon>
        <taxon>lamiids</taxon>
        <taxon>Solanales</taxon>
        <taxon>Solanaceae</taxon>
        <taxon>Solanoideae</taxon>
        <taxon>Datureae</taxon>
        <taxon>Datura</taxon>
    </lineage>
</organism>
<evidence type="ECO:0008006" key="3">
    <source>
        <dbReference type="Google" id="ProtNLM"/>
    </source>
</evidence>
<comment type="caution">
    <text evidence="1">The sequence shown here is derived from an EMBL/GenBank/DDBJ whole genome shotgun (WGS) entry which is preliminary data.</text>
</comment>
<reference evidence="1 2" key="1">
    <citation type="journal article" date="2021" name="BMC Genomics">
        <title>Datura genome reveals duplications of psychoactive alkaloid biosynthetic genes and high mutation rate following tissue culture.</title>
        <authorList>
            <person name="Rajewski A."/>
            <person name="Carter-House D."/>
            <person name="Stajich J."/>
            <person name="Litt A."/>
        </authorList>
    </citation>
    <scope>NUCLEOTIDE SEQUENCE [LARGE SCALE GENOMIC DNA]</scope>
    <source>
        <strain evidence="1">AR-01</strain>
    </source>
</reference>
<proteinExistence type="predicted"/>
<evidence type="ECO:0000313" key="2">
    <source>
        <dbReference type="Proteomes" id="UP000823775"/>
    </source>
</evidence>
<accession>A0ABS8V2A8</accession>
<keyword evidence="2" id="KW-1185">Reference proteome</keyword>
<evidence type="ECO:0000313" key="1">
    <source>
        <dbReference type="EMBL" id="MCD9640525.1"/>
    </source>
</evidence>